<sequence>MRFPAMALIVSVVPLACGGEPLDPDCLDPLQEGAYAVWLWEGPRDDVPPCPEARDVLWDGVKLEPEPPSGSIARACAGVVQKEIPSGFELCVMARLRTELCREGYEDQRRYVEDEGRNHVLCCASGGSSPALPAVHVCP</sequence>
<evidence type="ECO:0000313" key="2">
    <source>
        <dbReference type="Proteomes" id="UP000075635"/>
    </source>
</evidence>
<name>A0A150R386_SORCE</name>
<reference evidence="1 2" key="1">
    <citation type="submission" date="2014-02" db="EMBL/GenBank/DDBJ databases">
        <title>The small core and large imbalanced accessory genome model reveals a collaborative survival strategy of Sorangium cellulosum strains in nature.</title>
        <authorList>
            <person name="Han K."/>
            <person name="Peng R."/>
            <person name="Blom J."/>
            <person name="Li Y.-Z."/>
        </authorList>
    </citation>
    <scope>NUCLEOTIDE SEQUENCE [LARGE SCALE GENOMIC DNA]</scope>
    <source>
        <strain evidence="1 2">So0011-07</strain>
    </source>
</reference>
<protein>
    <submittedName>
        <fullName evidence="1">Uncharacterized protein</fullName>
    </submittedName>
</protein>
<dbReference type="Proteomes" id="UP000075635">
    <property type="component" value="Unassembled WGS sequence"/>
</dbReference>
<evidence type="ECO:0000313" key="1">
    <source>
        <dbReference type="EMBL" id="KYF74695.1"/>
    </source>
</evidence>
<dbReference type="AlphaFoldDB" id="A0A150R386"/>
<proteinExistence type="predicted"/>
<comment type="caution">
    <text evidence="1">The sequence shown here is derived from an EMBL/GenBank/DDBJ whole genome shotgun (WGS) entry which is preliminary data.</text>
</comment>
<accession>A0A150R386</accession>
<dbReference type="EMBL" id="JEMB01003230">
    <property type="protein sequence ID" value="KYF74695.1"/>
    <property type="molecule type" value="Genomic_DNA"/>
</dbReference>
<organism evidence="1 2">
    <name type="scientific">Sorangium cellulosum</name>
    <name type="common">Polyangium cellulosum</name>
    <dbReference type="NCBI Taxonomy" id="56"/>
    <lineage>
        <taxon>Bacteria</taxon>
        <taxon>Pseudomonadati</taxon>
        <taxon>Myxococcota</taxon>
        <taxon>Polyangia</taxon>
        <taxon>Polyangiales</taxon>
        <taxon>Polyangiaceae</taxon>
        <taxon>Sorangium</taxon>
    </lineage>
</organism>
<gene>
    <name evidence="1" type="ORF">BE17_19330</name>
</gene>